<sequence length="87" mass="9819">MPTYTLDRIVDRKIAVLLLKEDESIEIMLSVNELPLNAKEGDLLELAFTENAQIAKINILKKDTEAALKRATSLLEKIKKKNNPTNL</sequence>
<dbReference type="Proteomes" id="UP001287282">
    <property type="component" value="Unassembled WGS sequence"/>
</dbReference>
<organism evidence="1 2">
    <name type="scientific">Alkalihalophilus lindianensis</name>
    <dbReference type="NCBI Taxonomy" id="1630542"/>
    <lineage>
        <taxon>Bacteria</taxon>
        <taxon>Bacillati</taxon>
        <taxon>Bacillota</taxon>
        <taxon>Bacilli</taxon>
        <taxon>Bacillales</taxon>
        <taxon>Bacillaceae</taxon>
        <taxon>Alkalihalophilus</taxon>
    </lineage>
</organism>
<dbReference type="InterPro" id="IPR021377">
    <property type="entry name" value="DUF3006"/>
</dbReference>
<dbReference type="EMBL" id="JAWJBA010000006">
    <property type="protein sequence ID" value="MDV2686135.1"/>
    <property type="molecule type" value="Genomic_DNA"/>
</dbReference>
<evidence type="ECO:0000313" key="2">
    <source>
        <dbReference type="Proteomes" id="UP001287282"/>
    </source>
</evidence>
<proteinExistence type="predicted"/>
<accession>A0ABU3XE25</accession>
<dbReference type="Pfam" id="PF11213">
    <property type="entry name" value="DUF3006"/>
    <property type="match status" value="1"/>
</dbReference>
<keyword evidence="2" id="KW-1185">Reference proteome</keyword>
<protein>
    <submittedName>
        <fullName evidence="1">DUF3006 domain-containing protein</fullName>
    </submittedName>
</protein>
<name>A0ABU3XE25_9BACI</name>
<reference evidence="1 2" key="1">
    <citation type="submission" date="2023-10" db="EMBL/GenBank/DDBJ databases">
        <title>Screening of Alkalihalobacillus lindianensis BZ-TG-R113 and Its Alleviation of Salt Stress on Rapeseed Growth.</title>
        <authorList>
            <person name="Zhao B."/>
            <person name="Guo T."/>
        </authorList>
    </citation>
    <scope>NUCLEOTIDE SEQUENCE [LARGE SCALE GENOMIC DNA]</scope>
    <source>
        <strain evidence="1 2">BZ-TG-R113</strain>
    </source>
</reference>
<gene>
    <name evidence="1" type="ORF">RYX56_17335</name>
</gene>
<comment type="caution">
    <text evidence="1">The sequence shown here is derived from an EMBL/GenBank/DDBJ whole genome shotgun (WGS) entry which is preliminary data.</text>
</comment>
<evidence type="ECO:0000313" key="1">
    <source>
        <dbReference type="EMBL" id="MDV2686135.1"/>
    </source>
</evidence>
<dbReference type="RefSeq" id="WP_317123302.1">
    <property type="nucleotide sequence ID" value="NZ_JAWJBA010000006.1"/>
</dbReference>